<protein>
    <submittedName>
        <fullName evidence="3">Efflux RND transporter periplasmic adaptor subunit</fullName>
    </submittedName>
</protein>
<evidence type="ECO:0000313" key="4">
    <source>
        <dbReference type="Proteomes" id="UP000546031"/>
    </source>
</evidence>
<dbReference type="Gene3D" id="2.40.420.20">
    <property type="match status" value="1"/>
</dbReference>
<evidence type="ECO:0000313" key="3">
    <source>
        <dbReference type="EMBL" id="NVE96015.1"/>
    </source>
</evidence>
<gene>
    <name evidence="3" type="ORF">HUO12_14010</name>
</gene>
<dbReference type="SUPFAM" id="SSF111369">
    <property type="entry name" value="HlyD-like secretion proteins"/>
    <property type="match status" value="1"/>
</dbReference>
<dbReference type="PANTHER" id="PTHR30469">
    <property type="entry name" value="MULTIDRUG RESISTANCE PROTEIN MDTA"/>
    <property type="match status" value="1"/>
</dbReference>
<keyword evidence="4" id="KW-1185">Reference proteome</keyword>
<dbReference type="AlphaFoldDB" id="A0A850HEN8"/>
<organism evidence="3 4">
    <name type="scientific">Altererythrobacter lutimaris</name>
    <dbReference type="NCBI Taxonomy" id="2743979"/>
    <lineage>
        <taxon>Bacteria</taxon>
        <taxon>Pseudomonadati</taxon>
        <taxon>Pseudomonadota</taxon>
        <taxon>Alphaproteobacteria</taxon>
        <taxon>Sphingomonadales</taxon>
        <taxon>Erythrobacteraceae</taxon>
        <taxon>Altererythrobacter</taxon>
    </lineage>
</organism>
<feature type="domain" description="YknX-like C-terminal permuted SH3-like" evidence="2">
    <location>
        <begin position="315"/>
        <end position="382"/>
    </location>
</feature>
<dbReference type="RefSeq" id="WP_176274179.1">
    <property type="nucleotide sequence ID" value="NZ_JABWTA010000001.1"/>
</dbReference>
<dbReference type="Proteomes" id="UP000546031">
    <property type="component" value="Unassembled WGS sequence"/>
</dbReference>
<evidence type="ECO:0000259" key="2">
    <source>
        <dbReference type="Pfam" id="PF25989"/>
    </source>
</evidence>
<proteinExistence type="inferred from homology"/>
<dbReference type="Gene3D" id="2.40.30.170">
    <property type="match status" value="1"/>
</dbReference>
<dbReference type="PANTHER" id="PTHR30469:SF15">
    <property type="entry name" value="HLYD FAMILY OF SECRETION PROTEINS"/>
    <property type="match status" value="1"/>
</dbReference>
<dbReference type="GO" id="GO:1990281">
    <property type="term" value="C:efflux pump complex"/>
    <property type="evidence" value="ECO:0007669"/>
    <property type="project" value="TreeGrafter"/>
</dbReference>
<dbReference type="InterPro" id="IPR058637">
    <property type="entry name" value="YknX-like_C"/>
</dbReference>
<dbReference type="NCBIfam" id="TIGR01730">
    <property type="entry name" value="RND_mfp"/>
    <property type="match status" value="1"/>
</dbReference>
<dbReference type="Gene3D" id="2.40.50.100">
    <property type="match status" value="1"/>
</dbReference>
<dbReference type="GO" id="GO:0015562">
    <property type="term" value="F:efflux transmembrane transporter activity"/>
    <property type="evidence" value="ECO:0007669"/>
    <property type="project" value="TreeGrafter"/>
</dbReference>
<comment type="caution">
    <text evidence="3">The sequence shown here is derived from an EMBL/GenBank/DDBJ whole genome shotgun (WGS) entry which is preliminary data.</text>
</comment>
<dbReference type="Gene3D" id="1.10.287.470">
    <property type="entry name" value="Helix hairpin bin"/>
    <property type="match status" value="1"/>
</dbReference>
<dbReference type="InterPro" id="IPR006143">
    <property type="entry name" value="RND_pump_MFP"/>
</dbReference>
<comment type="similarity">
    <text evidence="1">Belongs to the membrane fusion protein (MFP) (TC 8.A.1) family.</text>
</comment>
<dbReference type="EMBL" id="JABWTA010000001">
    <property type="protein sequence ID" value="NVE96015.1"/>
    <property type="molecule type" value="Genomic_DNA"/>
</dbReference>
<name>A0A850HEN8_9SPHN</name>
<sequence>MKERLIRWRWAILIMLLLIAGLIYSLWPEALAVDTGTVSRGEMSVGITDDGVTRAAEYYVVSAPVTGYLSRIELEPGDTVARGALITHMTGRPSSPLDQRSRDEMRGALAAARAAATGATAAYNQSQRDLVRAEELSERGFLARSQLEAARTRVATDLSAQQQARAEVARLQAMLANPSGEGSGGTVSVRAPAAGEVLSVINESEGVILEGTALVTVGNPDTIEIVVDLLSREAVRVKPGDLVEITQWGGADALIGTVERVEPFGQLKISALGIEEQRVNVIVGLDSASSLDGARLGHGYQLDATIELWREDEALRLPIGSLFRGPGGGWQVFAVENGRARVTPVELGQFNDEHAQLLGGLDEDATVIINPGSNIEDGMRVTPRD</sequence>
<evidence type="ECO:0000256" key="1">
    <source>
        <dbReference type="ARBA" id="ARBA00009477"/>
    </source>
</evidence>
<accession>A0A850HEN8</accession>
<dbReference type="Pfam" id="PF25989">
    <property type="entry name" value="YknX_C"/>
    <property type="match status" value="1"/>
</dbReference>
<reference evidence="3 4" key="1">
    <citation type="submission" date="2020-06" db="EMBL/GenBank/DDBJ databases">
        <title>Altererythrobacter lutimaris sp. nov., a marine bacterium isolated from a tidal flat.</title>
        <authorList>
            <person name="Kim D."/>
            <person name="Yoo Y."/>
            <person name="Kim J.-J."/>
        </authorList>
    </citation>
    <scope>NUCLEOTIDE SEQUENCE [LARGE SCALE GENOMIC DNA]</scope>
    <source>
        <strain evidence="3 4">JGD-16</strain>
    </source>
</reference>